<dbReference type="NCBIfam" id="NF038245">
    <property type="entry name" value="bile_salt_hydro"/>
    <property type="match status" value="1"/>
</dbReference>
<comment type="catalytic activity">
    <reaction evidence="8">
        <text>cholate + taurine = taurocholate + H2O</text>
        <dbReference type="Rhea" id="RHEA:47108"/>
        <dbReference type="ChEBI" id="CHEBI:15377"/>
        <dbReference type="ChEBI" id="CHEBI:29747"/>
        <dbReference type="ChEBI" id="CHEBI:36257"/>
        <dbReference type="ChEBI" id="CHEBI:507393"/>
    </reaction>
    <physiologicalReaction direction="right-to-left" evidence="8">
        <dbReference type="Rhea" id="RHEA:47110"/>
    </physiologicalReaction>
</comment>
<accession>A0A7X2P741</accession>
<keyword evidence="10" id="KW-0472">Membrane</keyword>
<evidence type="ECO:0000256" key="8">
    <source>
        <dbReference type="ARBA" id="ARBA00047285"/>
    </source>
</evidence>
<dbReference type="InterPro" id="IPR029132">
    <property type="entry name" value="CBAH/NAAA_C"/>
</dbReference>
<evidence type="ECO:0000256" key="3">
    <source>
        <dbReference type="ARBA" id="ARBA00022801"/>
    </source>
</evidence>
<dbReference type="GO" id="GO:0006629">
    <property type="term" value="P:lipid metabolic process"/>
    <property type="evidence" value="ECO:0007669"/>
    <property type="project" value="UniProtKB-KW"/>
</dbReference>
<protein>
    <recommendedName>
        <fullName evidence="5">choloylglycine hydrolase</fullName>
        <ecNumber evidence="5">3.5.1.24</ecNumber>
    </recommendedName>
    <alternativeName>
        <fullName evidence="6">Bile salt hydrolase</fullName>
    </alternativeName>
    <alternativeName>
        <fullName evidence="7">Choloylglycine hydrolase</fullName>
    </alternativeName>
</protein>
<dbReference type="GO" id="GO:0045302">
    <property type="term" value="F:choloylglycine hydrolase activity"/>
    <property type="evidence" value="ECO:0007669"/>
    <property type="project" value="UniProtKB-EC"/>
</dbReference>
<comment type="caution">
    <text evidence="12">The sequence shown here is derived from an EMBL/GenBank/DDBJ whole genome shotgun (WGS) entry which is preliminary data.</text>
</comment>
<comment type="similarity">
    <text evidence="2">Belongs to the peptidase C59 family.</text>
</comment>
<dbReference type="EC" id="3.5.1.24" evidence="5"/>
<organism evidence="12 13">
    <name type="scientific">Bilifractor porci</name>
    <dbReference type="NCBI Taxonomy" id="2606636"/>
    <lineage>
        <taxon>Bacteria</taxon>
        <taxon>Bacillati</taxon>
        <taxon>Bacillota</taxon>
        <taxon>Clostridia</taxon>
        <taxon>Lachnospirales</taxon>
        <taxon>Lachnospiraceae</taxon>
        <taxon>Bilifractor</taxon>
    </lineage>
</organism>
<evidence type="ECO:0000256" key="7">
    <source>
        <dbReference type="ARBA" id="ARBA00044806"/>
    </source>
</evidence>
<evidence type="ECO:0000256" key="9">
    <source>
        <dbReference type="ARBA" id="ARBA00048897"/>
    </source>
</evidence>
<dbReference type="Gene3D" id="3.60.60.10">
    <property type="entry name" value="Penicillin V Acylase, Chain A"/>
    <property type="match status" value="1"/>
</dbReference>
<dbReference type="AlphaFoldDB" id="A0A7X2P741"/>
<keyword evidence="13" id="KW-1185">Reference proteome</keyword>
<name>A0A7X2P741_9FIRM</name>
<evidence type="ECO:0000313" key="13">
    <source>
        <dbReference type="Proteomes" id="UP000466864"/>
    </source>
</evidence>
<dbReference type="SUPFAM" id="SSF56235">
    <property type="entry name" value="N-terminal nucleophile aminohydrolases (Ntn hydrolases)"/>
    <property type="match status" value="1"/>
</dbReference>
<proteinExistence type="inferred from homology"/>
<dbReference type="RefSeq" id="WP_154457202.1">
    <property type="nucleotide sequence ID" value="NZ_VUMV01000002.1"/>
</dbReference>
<evidence type="ECO:0000259" key="11">
    <source>
        <dbReference type="Pfam" id="PF02275"/>
    </source>
</evidence>
<sequence>MCTAAVYATKNHYFGRNLDLEFSYHETVTITPRNKVLPMRHMDDMVTHYAMIGMAFVVSGYPLYYDATNEKGLSMAGLNFPGNACYRPVAGDRDNVASFEFISWILGKCATVKEARVLLERINLTDDAFAKELPPSPLHWMIADPAESIVFEQTAEGGKIYDNPVGVMTNNPTFDYQLTHLQDYMNASASLPENRLIPGMSMNPYSRGMGGMGIPGDLSSASRFVKVAFTKMNSLSGSSEEESIGQFFKILGSVEQQKGCCRLGKDEKGNDLCEYTIYSSCCNMEKGIYYYTTYENSQITGVDMHHENLDGTELVTYELEKQEQIRMMN</sequence>
<dbReference type="InterPro" id="IPR047711">
    <property type="entry name" value="CBAH"/>
</dbReference>
<evidence type="ECO:0000256" key="6">
    <source>
        <dbReference type="ARBA" id="ARBA00044804"/>
    </source>
</evidence>
<dbReference type="Pfam" id="PF02275">
    <property type="entry name" value="CBAH"/>
    <property type="match status" value="1"/>
</dbReference>
<dbReference type="PANTHER" id="PTHR35527:SF2">
    <property type="entry name" value="HYDROLASE"/>
    <property type="match status" value="1"/>
</dbReference>
<keyword evidence="3 12" id="KW-0378">Hydrolase</keyword>
<evidence type="ECO:0000313" key="12">
    <source>
        <dbReference type="EMBL" id="MST81391.1"/>
    </source>
</evidence>
<evidence type="ECO:0000256" key="10">
    <source>
        <dbReference type="SAM" id="Phobius"/>
    </source>
</evidence>
<evidence type="ECO:0000256" key="1">
    <source>
        <dbReference type="ARBA" id="ARBA00004860"/>
    </source>
</evidence>
<dbReference type="InterPro" id="IPR052193">
    <property type="entry name" value="Peptidase_C59"/>
</dbReference>
<keyword evidence="10" id="KW-0812">Transmembrane</keyword>
<dbReference type="Proteomes" id="UP000466864">
    <property type="component" value="Unassembled WGS sequence"/>
</dbReference>
<dbReference type="EMBL" id="VUMV01000002">
    <property type="protein sequence ID" value="MST81391.1"/>
    <property type="molecule type" value="Genomic_DNA"/>
</dbReference>
<keyword evidence="10" id="KW-1133">Transmembrane helix</keyword>
<dbReference type="CDD" id="cd00542">
    <property type="entry name" value="Ntn_PVA"/>
    <property type="match status" value="1"/>
</dbReference>
<feature type="domain" description="Choloylglycine hydrolase/NAAA C-terminal" evidence="11">
    <location>
        <begin position="2"/>
        <end position="317"/>
    </location>
</feature>
<keyword evidence="4" id="KW-0443">Lipid metabolism</keyword>
<reference evidence="12 13" key="1">
    <citation type="submission" date="2019-08" db="EMBL/GenBank/DDBJ databases">
        <title>In-depth cultivation of the pig gut microbiome towards novel bacterial diversity and tailored functional studies.</title>
        <authorList>
            <person name="Wylensek D."/>
            <person name="Hitch T.C.A."/>
            <person name="Clavel T."/>
        </authorList>
    </citation>
    <scope>NUCLEOTIDE SEQUENCE [LARGE SCALE GENOMIC DNA]</scope>
    <source>
        <strain evidence="12 13">Oil+RF-744-WCA-WT-13</strain>
    </source>
</reference>
<dbReference type="PANTHER" id="PTHR35527">
    <property type="entry name" value="CHOLOYLGLYCINE HYDROLASE"/>
    <property type="match status" value="1"/>
</dbReference>
<evidence type="ECO:0000256" key="2">
    <source>
        <dbReference type="ARBA" id="ARBA00006625"/>
    </source>
</evidence>
<evidence type="ECO:0000256" key="4">
    <source>
        <dbReference type="ARBA" id="ARBA00023098"/>
    </source>
</evidence>
<gene>
    <name evidence="12" type="ORF">FYJ60_03540</name>
</gene>
<comment type="pathway">
    <text evidence="1">Lipid metabolism; bile acid biosynthesis.</text>
</comment>
<evidence type="ECO:0000256" key="5">
    <source>
        <dbReference type="ARBA" id="ARBA00044769"/>
    </source>
</evidence>
<comment type="catalytic activity">
    <reaction evidence="9">
        <text>taurodeoxycholate + H2O = deoxycholate + taurine</text>
        <dbReference type="Rhea" id="RHEA:47556"/>
        <dbReference type="ChEBI" id="CHEBI:15377"/>
        <dbReference type="ChEBI" id="CHEBI:23614"/>
        <dbReference type="ChEBI" id="CHEBI:36261"/>
        <dbReference type="ChEBI" id="CHEBI:507393"/>
    </reaction>
    <physiologicalReaction direction="left-to-right" evidence="9">
        <dbReference type="Rhea" id="RHEA:47557"/>
    </physiologicalReaction>
</comment>
<feature type="transmembrane region" description="Helical" evidence="10">
    <location>
        <begin position="46"/>
        <end position="65"/>
    </location>
</feature>
<dbReference type="InterPro" id="IPR029055">
    <property type="entry name" value="Ntn_hydrolases_N"/>
</dbReference>